<organism evidence="1 2">
    <name type="scientific">Meloidogyne enterolobii</name>
    <name type="common">Root-knot nematode worm</name>
    <name type="synonym">Meloidogyne mayaguensis</name>
    <dbReference type="NCBI Taxonomy" id="390850"/>
    <lineage>
        <taxon>Eukaryota</taxon>
        <taxon>Metazoa</taxon>
        <taxon>Ecdysozoa</taxon>
        <taxon>Nematoda</taxon>
        <taxon>Chromadorea</taxon>
        <taxon>Rhabditida</taxon>
        <taxon>Tylenchina</taxon>
        <taxon>Tylenchomorpha</taxon>
        <taxon>Tylenchoidea</taxon>
        <taxon>Meloidogynidae</taxon>
        <taxon>Meloidogyninae</taxon>
        <taxon>Meloidogyne</taxon>
    </lineage>
</organism>
<sequence length="180" mass="22093">MVDYCERHSINVIHQENRRECCDELIDKIIKKKKNDRFFKVHEDDITNEQHIKHVVRYFKKRKDLPKICREVSSWKTKIGKKLKLHRFGRNKHDKNKHKNNQKHANNQHNNHHIKHHLKNLKHLKNPLKKLKHKHNGNEKKHKNPVNKLRKMIKKRKPKIKKEEGKKHHLKNILHKDKHN</sequence>
<name>A0ACB0XRF8_MELEN</name>
<gene>
    <name evidence="1" type="ORF">MENTE1834_LOCUS2667</name>
</gene>
<reference evidence="1" key="1">
    <citation type="submission" date="2023-11" db="EMBL/GenBank/DDBJ databases">
        <authorList>
            <person name="Poullet M."/>
        </authorList>
    </citation>
    <scope>NUCLEOTIDE SEQUENCE</scope>
    <source>
        <strain evidence="1">E1834</strain>
    </source>
</reference>
<keyword evidence="2" id="KW-1185">Reference proteome</keyword>
<accession>A0ACB0XRF8</accession>
<dbReference type="Proteomes" id="UP001497535">
    <property type="component" value="Unassembled WGS sequence"/>
</dbReference>
<proteinExistence type="predicted"/>
<protein>
    <submittedName>
        <fullName evidence="1">Uncharacterized protein</fullName>
    </submittedName>
</protein>
<dbReference type="EMBL" id="CAVMJV010000002">
    <property type="protein sequence ID" value="CAK5014298.1"/>
    <property type="molecule type" value="Genomic_DNA"/>
</dbReference>
<evidence type="ECO:0000313" key="1">
    <source>
        <dbReference type="EMBL" id="CAK5014298.1"/>
    </source>
</evidence>
<evidence type="ECO:0000313" key="2">
    <source>
        <dbReference type="Proteomes" id="UP001497535"/>
    </source>
</evidence>
<comment type="caution">
    <text evidence="1">The sequence shown here is derived from an EMBL/GenBank/DDBJ whole genome shotgun (WGS) entry which is preliminary data.</text>
</comment>